<evidence type="ECO:0000313" key="14">
    <source>
        <dbReference type="Proteomes" id="UP001370490"/>
    </source>
</evidence>
<accession>A0AAN8VQJ8</accession>
<evidence type="ECO:0000256" key="9">
    <source>
        <dbReference type="ARBA" id="ARBA00022958"/>
    </source>
</evidence>
<keyword evidence="10 11" id="KW-0342">GTP-binding</keyword>
<dbReference type="NCBIfam" id="TIGR00450">
    <property type="entry name" value="mnmE_trmE_thdF"/>
    <property type="match status" value="1"/>
</dbReference>
<keyword evidence="5" id="KW-0479">Metal-binding</keyword>
<proteinExistence type="inferred from homology"/>
<dbReference type="GO" id="GO:0005829">
    <property type="term" value="C:cytosol"/>
    <property type="evidence" value="ECO:0007669"/>
    <property type="project" value="TreeGrafter"/>
</dbReference>
<comment type="similarity">
    <text evidence="2 11">Belongs to the TRAFAC class TrmE-Era-EngA-EngB-Septin-like GTPase superfamily. TrmE GTPase family.</text>
</comment>
<keyword evidence="4 11" id="KW-0819">tRNA processing</keyword>
<dbReference type="Pfam" id="PF10396">
    <property type="entry name" value="TrmE_N"/>
    <property type="match status" value="1"/>
</dbReference>
<dbReference type="GO" id="GO:0003924">
    <property type="term" value="F:GTPase activity"/>
    <property type="evidence" value="ECO:0007669"/>
    <property type="project" value="InterPro"/>
</dbReference>
<dbReference type="Gene3D" id="1.20.120.430">
    <property type="entry name" value="tRNA modification GTPase MnmE domain 2"/>
    <property type="match status" value="1"/>
</dbReference>
<dbReference type="InterPro" id="IPR031168">
    <property type="entry name" value="G_TrmE"/>
</dbReference>
<dbReference type="GO" id="GO:0005525">
    <property type="term" value="F:GTP binding"/>
    <property type="evidence" value="ECO:0007669"/>
    <property type="project" value="UniProtKB-KW"/>
</dbReference>
<evidence type="ECO:0000256" key="1">
    <source>
        <dbReference type="ARBA" id="ARBA00004229"/>
    </source>
</evidence>
<evidence type="ECO:0000256" key="3">
    <source>
        <dbReference type="ARBA" id="ARBA00022490"/>
    </source>
</evidence>
<evidence type="ECO:0000256" key="6">
    <source>
        <dbReference type="ARBA" id="ARBA00022741"/>
    </source>
</evidence>
<dbReference type="CDD" id="cd14858">
    <property type="entry name" value="TrmE_N"/>
    <property type="match status" value="1"/>
</dbReference>
<dbReference type="GO" id="GO:0009507">
    <property type="term" value="C:chloroplast"/>
    <property type="evidence" value="ECO:0007669"/>
    <property type="project" value="UniProtKB-SubCell"/>
</dbReference>
<dbReference type="GO" id="GO:0030488">
    <property type="term" value="P:tRNA methylation"/>
    <property type="evidence" value="ECO:0007669"/>
    <property type="project" value="TreeGrafter"/>
</dbReference>
<dbReference type="CDD" id="cd04164">
    <property type="entry name" value="trmE"/>
    <property type="match status" value="1"/>
</dbReference>
<keyword evidence="9" id="KW-0630">Potassium</keyword>
<keyword evidence="3" id="KW-0963">Cytoplasm</keyword>
<dbReference type="InterPro" id="IPR005225">
    <property type="entry name" value="Small_GTP-bd"/>
</dbReference>
<evidence type="ECO:0000256" key="5">
    <source>
        <dbReference type="ARBA" id="ARBA00022723"/>
    </source>
</evidence>
<comment type="subcellular location">
    <subcellularLocation>
        <location evidence="1">Plastid</location>
        <location evidence="1">Chloroplast</location>
    </subcellularLocation>
</comment>
<dbReference type="InterPro" id="IPR027417">
    <property type="entry name" value="P-loop_NTPase"/>
</dbReference>
<name>A0AAN8VQJ8_9MAGN</name>
<dbReference type="InterPro" id="IPR018948">
    <property type="entry name" value="GTP-bd_TrmE_N"/>
</dbReference>
<dbReference type="InterPro" id="IPR027266">
    <property type="entry name" value="TrmE/GcvT-like"/>
</dbReference>
<dbReference type="Proteomes" id="UP001370490">
    <property type="component" value="Unassembled WGS sequence"/>
</dbReference>
<dbReference type="Gene3D" id="3.40.50.300">
    <property type="entry name" value="P-loop containing nucleotide triphosphate hydrolases"/>
    <property type="match status" value="1"/>
</dbReference>
<evidence type="ECO:0000256" key="7">
    <source>
        <dbReference type="ARBA" id="ARBA00022801"/>
    </source>
</evidence>
<dbReference type="InterPro" id="IPR004520">
    <property type="entry name" value="GTPase_MnmE"/>
</dbReference>
<comment type="caution">
    <text evidence="13">The sequence shown here is derived from an EMBL/GenBank/DDBJ whole genome shotgun (WGS) entry which is preliminary data.</text>
</comment>
<sequence>MAVPLLPKFRYLLTSRSPFVSLLPNVSSPFSILFSIHFSSFSSSSSSKTLNLPHSSRKETETTLIFKKDERIGFATELTAESVVSKSTIAAIVTPLGGPPAAVGIVRLSGPSAVSIVGRLFRPSRKKKRNRMALWSPTTHVVEYGVVCDLQGNVVDEVLALPMLAPRSYTREDVVELQCHGSEICVRRVLRACLEAGARLAEPGEFTLRAFLNGRLDLSQAENVGKLISARSLAAADAALAGIQACILFLIGGFSSLVKSIRSKCIELLTEIEARLDFDDEMPPLDLDQIMHVIEVMSKDVESALETANYDKLLQSGLQVAIVGRPNVGKSSLLNAWSKSERAIVTEIAGTTRDVVEASVTVRGIPVTLLDTAGIRETDDIVEKIGVERSEAVAMGADIIMMTISAQEGWTAEDSKLFDRITSNKKANGSSTPMILVINKIDQAPSCNDNIGTPDSTFNQHIFTCAVTGQGIQELEMAILEIVGLKKVPAAGHRWTINQRQCEQLLRTKEALVRLKSSIQEEMPLDFWTIDLREAALALGQISGEDISEEVLSNIFGKFCIGNLDRTLEHANEVEDEDKI</sequence>
<dbReference type="Gene3D" id="3.30.1360.120">
    <property type="entry name" value="Probable tRNA modification gtpase trme, domain 1"/>
    <property type="match status" value="1"/>
</dbReference>
<dbReference type="InterPro" id="IPR027368">
    <property type="entry name" value="MnmE_dom2"/>
</dbReference>
<dbReference type="Pfam" id="PF12631">
    <property type="entry name" value="MnmE_helical"/>
    <property type="match status" value="1"/>
</dbReference>
<dbReference type="HAMAP" id="MF_00379">
    <property type="entry name" value="GTPase_MnmE"/>
    <property type="match status" value="1"/>
</dbReference>
<dbReference type="GO" id="GO:0046872">
    <property type="term" value="F:metal ion binding"/>
    <property type="evidence" value="ECO:0007669"/>
    <property type="project" value="UniProtKB-KW"/>
</dbReference>
<evidence type="ECO:0000256" key="4">
    <source>
        <dbReference type="ARBA" id="ARBA00022694"/>
    </source>
</evidence>
<dbReference type="InterPro" id="IPR025867">
    <property type="entry name" value="MnmE_helical"/>
</dbReference>
<dbReference type="AlphaFoldDB" id="A0AAN8VQJ8"/>
<reference evidence="13 14" key="1">
    <citation type="submission" date="2023-12" db="EMBL/GenBank/DDBJ databases">
        <title>A high-quality genome assembly for Dillenia turbinata (Dilleniales).</title>
        <authorList>
            <person name="Chanderbali A."/>
        </authorList>
    </citation>
    <scope>NUCLEOTIDE SEQUENCE [LARGE SCALE GENOMIC DNA]</scope>
    <source>
        <strain evidence="13">LSX21</strain>
        <tissue evidence="13">Leaf</tissue>
    </source>
</reference>
<dbReference type="SUPFAM" id="SSF52540">
    <property type="entry name" value="P-loop containing nucleoside triphosphate hydrolases"/>
    <property type="match status" value="1"/>
</dbReference>
<dbReference type="EMBL" id="JBAMMX010000006">
    <property type="protein sequence ID" value="KAK6938184.1"/>
    <property type="molecule type" value="Genomic_DNA"/>
</dbReference>
<evidence type="ECO:0000256" key="11">
    <source>
        <dbReference type="RuleBase" id="RU003313"/>
    </source>
</evidence>
<gene>
    <name evidence="13" type="ORF">RJ641_031692</name>
</gene>
<keyword evidence="8" id="KW-0460">Magnesium</keyword>
<evidence type="ECO:0000256" key="8">
    <source>
        <dbReference type="ARBA" id="ARBA00022842"/>
    </source>
</evidence>
<dbReference type="FunFam" id="3.30.1360.120:FF:000003">
    <property type="entry name" value="tRNA modification GTPase MnmE"/>
    <property type="match status" value="1"/>
</dbReference>
<dbReference type="PANTHER" id="PTHR42714">
    <property type="entry name" value="TRNA MODIFICATION GTPASE GTPBP3"/>
    <property type="match status" value="1"/>
</dbReference>
<keyword evidence="6 11" id="KW-0547">Nucleotide-binding</keyword>
<evidence type="ECO:0000256" key="10">
    <source>
        <dbReference type="ARBA" id="ARBA00023134"/>
    </source>
</evidence>
<dbReference type="NCBIfam" id="TIGR00231">
    <property type="entry name" value="small_GTP"/>
    <property type="match status" value="1"/>
</dbReference>
<protein>
    <submittedName>
        <fullName evidence="13">GTP binding domain</fullName>
    </submittedName>
</protein>
<dbReference type="InterPro" id="IPR006073">
    <property type="entry name" value="GTP-bd"/>
</dbReference>
<dbReference type="Pfam" id="PF01926">
    <property type="entry name" value="MMR_HSR1"/>
    <property type="match status" value="1"/>
</dbReference>
<dbReference type="PANTHER" id="PTHR42714:SF2">
    <property type="entry name" value="TRNA MODIFICATION GTPASE GTPBP3, MITOCHONDRIAL"/>
    <property type="match status" value="1"/>
</dbReference>
<evidence type="ECO:0000259" key="12">
    <source>
        <dbReference type="PROSITE" id="PS51709"/>
    </source>
</evidence>
<dbReference type="FunFam" id="3.40.50.300:FF:000494">
    <property type="entry name" value="tRNA modification GTPase MnmE"/>
    <property type="match status" value="1"/>
</dbReference>
<evidence type="ECO:0000256" key="2">
    <source>
        <dbReference type="ARBA" id="ARBA00011043"/>
    </source>
</evidence>
<dbReference type="GO" id="GO:0002098">
    <property type="term" value="P:tRNA wobble uridine modification"/>
    <property type="evidence" value="ECO:0007669"/>
    <property type="project" value="TreeGrafter"/>
</dbReference>
<dbReference type="GO" id="GO:0042802">
    <property type="term" value="F:identical protein binding"/>
    <property type="evidence" value="ECO:0007669"/>
    <property type="project" value="UniProtKB-ARBA"/>
</dbReference>
<evidence type="ECO:0000313" key="13">
    <source>
        <dbReference type="EMBL" id="KAK6938184.1"/>
    </source>
</evidence>
<dbReference type="PROSITE" id="PS51709">
    <property type="entry name" value="G_TRME"/>
    <property type="match status" value="1"/>
</dbReference>
<organism evidence="13 14">
    <name type="scientific">Dillenia turbinata</name>
    <dbReference type="NCBI Taxonomy" id="194707"/>
    <lineage>
        <taxon>Eukaryota</taxon>
        <taxon>Viridiplantae</taxon>
        <taxon>Streptophyta</taxon>
        <taxon>Embryophyta</taxon>
        <taxon>Tracheophyta</taxon>
        <taxon>Spermatophyta</taxon>
        <taxon>Magnoliopsida</taxon>
        <taxon>eudicotyledons</taxon>
        <taxon>Gunneridae</taxon>
        <taxon>Pentapetalae</taxon>
        <taxon>Dilleniales</taxon>
        <taxon>Dilleniaceae</taxon>
        <taxon>Dillenia</taxon>
    </lineage>
</organism>
<keyword evidence="14" id="KW-1185">Reference proteome</keyword>
<feature type="domain" description="TrmE-type G" evidence="12">
    <location>
        <begin position="317"/>
        <end position="484"/>
    </location>
</feature>
<dbReference type="PRINTS" id="PR00449">
    <property type="entry name" value="RASTRNSFRMNG"/>
</dbReference>
<keyword evidence="7" id="KW-0378">Hydrolase</keyword>